<proteinExistence type="inferred from homology"/>
<dbReference type="InterPro" id="IPR034772">
    <property type="entry name" value="CPSF6/7"/>
</dbReference>
<dbReference type="GO" id="GO:0003723">
    <property type="term" value="F:RNA binding"/>
    <property type="evidence" value="ECO:0007669"/>
    <property type="project" value="UniProtKB-UniRule"/>
</dbReference>
<dbReference type="SMART" id="SM00360">
    <property type="entry name" value="RRM"/>
    <property type="match status" value="1"/>
</dbReference>
<evidence type="ECO:0000256" key="3">
    <source>
        <dbReference type="SAM" id="MobiDB-lite"/>
    </source>
</evidence>
<dbReference type="InterPro" id="IPR000504">
    <property type="entry name" value="RRM_dom"/>
</dbReference>
<keyword evidence="2" id="KW-0694">RNA-binding</keyword>
<sequence>MDGETDGQLAAAPSPRAETIAEAHAHLSAGSDDDCDDLYGDVNVGFLPLPPLSPSPAPTSPPKTPSPGRAPSPSPPPQRAPASEPPPVKEPEPQRKPSAPPQYQPPPPPRPAPPPPAPPRHQMSQRAPRGDAPFSSASPPGSAVYISELPWWATDAEVEAALAPHAALRGLHFYADKHTGKSRGICRADFPGPAAAASAAAALHGRAFHGRHCVASLSRPAALNRLGDDSYPEPVQAAPNPSRGRSNLGPGRGPGNATPVRGNVGPVLGDRPAPAPRPPPPMDPRPRGPPFGGTMGGGGGFGGFQAMGQFNSGMGGGMMPSAVAPHVNSAFLAAGGMGMGGPGMWHDQAMAGGLWDAQMPWNFRGCQMPWQQPTPPMQVQQQQHADGEYGKGRGMRRGRPGRSDERGIGNVRSYDREERGRRRERAPDKDREMDRHWDDGDRRRGDRRRYQEYTENDNTDRRARSRARSQSRDDDYDDHPRKRR</sequence>
<comment type="caution">
    <text evidence="5">The sequence shown here is derived from an EMBL/GenBank/DDBJ whole genome shotgun (WGS) entry which is preliminary data.</text>
</comment>
<evidence type="ECO:0000259" key="4">
    <source>
        <dbReference type="PROSITE" id="PS50102"/>
    </source>
</evidence>
<dbReference type="GO" id="GO:0006397">
    <property type="term" value="P:mRNA processing"/>
    <property type="evidence" value="ECO:0007669"/>
    <property type="project" value="UniProtKB-KW"/>
</dbReference>
<dbReference type="InterPro" id="IPR035979">
    <property type="entry name" value="RBD_domain_sf"/>
</dbReference>
<feature type="non-terminal residue" evidence="5">
    <location>
        <position position="1"/>
    </location>
</feature>
<dbReference type="Gramene" id="TVU14123">
    <property type="protein sequence ID" value="TVU14123"/>
    <property type="gene ID" value="EJB05_37569"/>
</dbReference>
<evidence type="ECO:0000256" key="2">
    <source>
        <dbReference type="PROSITE-ProRule" id="PRU00176"/>
    </source>
</evidence>
<organism evidence="5 6">
    <name type="scientific">Eragrostis curvula</name>
    <name type="common">weeping love grass</name>
    <dbReference type="NCBI Taxonomy" id="38414"/>
    <lineage>
        <taxon>Eukaryota</taxon>
        <taxon>Viridiplantae</taxon>
        <taxon>Streptophyta</taxon>
        <taxon>Embryophyta</taxon>
        <taxon>Tracheophyta</taxon>
        <taxon>Spermatophyta</taxon>
        <taxon>Magnoliopsida</taxon>
        <taxon>Liliopsida</taxon>
        <taxon>Poales</taxon>
        <taxon>Poaceae</taxon>
        <taxon>PACMAD clade</taxon>
        <taxon>Chloridoideae</taxon>
        <taxon>Eragrostideae</taxon>
        <taxon>Eragrostidinae</taxon>
        <taxon>Eragrostis</taxon>
    </lineage>
</organism>
<dbReference type="GO" id="GO:0005634">
    <property type="term" value="C:nucleus"/>
    <property type="evidence" value="ECO:0007669"/>
    <property type="project" value="UniProtKB-SubCell"/>
</dbReference>
<dbReference type="Gene3D" id="3.30.70.330">
    <property type="match status" value="1"/>
</dbReference>
<dbReference type="AlphaFoldDB" id="A0A5J9TRW2"/>
<gene>
    <name evidence="5" type="ORF">EJB05_37569</name>
</gene>
<feature type="compositionally biased region" description="Pro residues" evidence="3">
    <location>
        <begin position="48"/>
        <end position="86"/>
    </location>
</feature>
<dbReference type="PROSITE" id="PS50102">
    <property type="entry name" value="RRM"/>
    <property type="match status" value="1"/>
</dbReference>
<feature type="domain" description="RRM" evidence="4">
    <location>
        <begin position="142"/>
        <end position="220"/>
    </location>
</feature>
<feature type="region of interest" description="Disordered" evidence="3">
    <location>
        <begin position="366"/>
        <end position="484"/>
    </location>
</feature>
<feature type="compositionally biased region" description="Basic and acidic residues" evidence="3">
    <location>
        <begin position="401"/>
        <end position="462"/>
    </location>
</feature>
<dbReference type="SUPFAM" id="SSF54928">
    <property type="entry name" value="RNA-binding domain, RBD"/>
    <property type="match status" value="1"/>
</dbReference>
<comment type="similarity">
    <text evidence="1">Belongs to the RRM CPSF6/7 family.</text>
</comment>
<protein>
    <recommendedName>
        <fullName evidence="4">RRM domain-containing protein</fullName>
    </recommendedName>
</protein>
<dbReference type="EMBL" id="RWGY01000031">
    <property type="protein sequence ID" value="TVU14123.1"/>
    <property type="molecule type" value="Genomic_DNA"/>
</dbReference>
<dbReference type="Pfam" id="PF00076">
    <property type="entry name" value="RRM_1"/>
    <property type="match status" value="1"/>
</dbReference>
<feature type="region of interest" description="Disordered" evidence="3">
    <location>
        <begin position="225"/>
        <end position="302"/>
    </location>
</feature>
<name>A0A5J9TRW2_9POAL</name>
<feature type="compositionally biased region" description="Pro residues" evidence="3">
    <location>
        <begin position="98"/>
        <end position="119"/>
    </location>
</feature>
<feature type="compositionally biased region" description="Pro residues" evidence="3">
    <location>
        <begin position="273"/>
        <end position="289"/>
    </location>
</feature>
<evidence type="ECO:0000313" key="5">
    <source>
        <dbReference type="EMBL" id="TVU14123.1"/>
    </source>
</evidence>
<feature type="compositionally biased region" description="Low complexity" evidence="3">
    <location>
        <begin position="367"/>
        <end position="383"/>
    </location>
</feature>
<feature type="region of interest" description="Disordered" evidence="3">
    <location>
        <begin position="29"/>
        <end position="140"/>
    </location>
</feature>
<dbReference type="InterPro" id="IPR012677">
    <property type="entry name" value="Nucleotide-bd_a/b_plait_sf"/>
</dbReference>
<evidence type="ECO:0000313" key="6">
    <source>
        <dbReference type="Proteomes" id="UP000324897"/>
    </source>
</evidence>
<evidence type="ECO:0000256" key="1">
    <source>
        <dbReference type="ARBA" id="ARBA00006265"/>
    </source>
</evidence>
<dbReference type="OrthoDB" id="439808at2759"/>
<keyword evidence="6" id="KW-1185">Reference proteome</keyword>
<dbReference type="PRINTS" id="PR01217">
    <property type="entry name" value="PRICHEXTENSN"/>
</dbReference>
<accession>A0A5J9TRW2</accession>
<feature type="compositionally biased region" description="Gly residues" evidence="3">
    <location>
        <begin position="290"/>
        <end position="302"/>
    </location>
</feature>
<dbReference type="Proteomes" id="UP000324897">
    <property type="component" value="Unassembled WGS sequence"/>
</dbReference>
<dbReference type="PANTHER" id="PTHR23204">
    <property type="entry name" value="CLEAVAGE AND POLYADENYLATION SPECIFIC FACTOR"/>
    <property type="match status" value="1"/>
</dbReference>
<reference evidence="5 6" key="1">
    <citation type="journal article" date="2019" name="Sci. Rep.">
        <title>A high-quality genome of Eragrostis curvula grass provides insights into Poaceae evolution and supports new strategies to enhance forage quality.</title>
        <authorList>
            <person name="Carballo J."/>
            <person name="Santos B.A.C.M."/>
            <person name="Zappacosta D."/>
            <person name="Garbus I."/>
            <person name="Selva J.P."/>
            <person name="Gallo C.A."/>
            <person name="Diaz A."/>
            <person name="Albertini E."/>
            <person name="Caccamo M."/>
            <person name="Echenique V."/>
        </authorList>
    </citation>
    <scope>NUCLEOTIDE SEQUENCE [LARGE SCALE GENOMIC DNA]</scope>
    <source>
        <strain evidence="6">cv. Victoria</strain>
        <tissue evidence="5">Leaf</tissue>
    </source>
</reference>